<evidence type="ECO:0000313" key="2">
    <source>
        <dbReference type="EMBL" id="OLY81181.1"/>
    </source>
</evidence>
<proteinExistence type="predicted"/>
<feature type="region of interest" description="Disordered" evidence="1">
    <location>
        <begin position="1"/>
        <end position="26"/>
    </location>
</feature>
<reference evidence="2 3" key="1">
    <citation type="journal article" date="2016" name="Mol. Biol. Evol.">
        <title>Genome-Wide Survey of Gut Fungi (Harpellales) Reveals the First Horizontally Transferred Ubiquitin Gene from a Mosquito Host.</title>
        <authorList>
            <person name="Wang Y."/>
            <person name="White M.M."/>
            <person name="Kvist S."/>
            <person name="Moncalvo J.M."/>
        </authorList>
    </citation>
    <scope>NUCLEOTIDE SEQUENCE [LARGE SCALE GENOMIC DNA]</scope>
    <source>
        <strain evidence="2 3">ALG-7-W6</strain>
    </source>
</reference>
<dbReference type="EMBL" id="LSSL01002694">
    <property type="protein sequence ID" value="OLY81181.1"/>
    <property type="molecule type" value="Genomic_DNA"/>
</dbReference>
<feature type="compositionally biased region" description="Polar residues" evidence="1">
    <location>
        <begin position="73"/>
        <end position="99"/>
    </location>
</feature>
<comment type="caution">
    <text evidence="2">The sequence shown here is derived from an EMBL/GenBank/DDBJ whole genome shotgun (WGS) entry which is preliminary data.</text>
</comment>
<keyword evidence="3" id="KW-1185">Reference proteome</keyword>
<evidence type="ECO:0000313" key="3">
    <source>
        <dbReference type="Proteomes" id="UP000187455"/>
    </source>
</evidence>
<gene>
    <name evidence="2" type="ORF">AYI68_g4718</name>
</gene>
<dbReference type="Proteomes" id="UP000187455">
    <property type="component" value="Unassembled WGS sequence"/>
</dbReference>
<organism evidence="2 3">
    <name type="scientific">Smittium mucronatum</name>
    <dbReference type="NCBI Taxonomy" id="133383"/>
    <lineage>
        <taxon>Eukaryota</taxon>
        <taxon>Fungi</taxon>
        <taxon>Fungi incertae sedis</taxon>
        <taxon>Zoopagomycota</taxon>
        <taxon>Kickxellomycotina</taxon>
        <taxon>Harpellomycetes</taxon>
        <taxon>Harpellales</taxon>
        <taxon>Legeriomycetaceae</taxon>
        <taxon>Smittium</taxon>
    </lineage>
</organism>
<name>A0A1R0GWB1_9FUNG</name>
<evidence type="ECO:0000256" key="1">
    <source>
        <dbReference type="SAM" id="MobiDB-lite"/>
    </source>
</evidence>
<accession>A0A1R0GWB1</accession>
<protein>
    <submittedName>
        <fullName evidence="2">Uncharacterized protein</fullName>
    </submittedName>
</protein>
<sequence>MLPGIKPSRSDKAKNPQLKINTSQDDDAVNLQFPKFYSSSRSMQQVDGIESPTISNLEGLLYRDGPHFDKNQRSVSSSHIPKSPTLTAENPNSLGGSSRSVVNIKQLGSDSTKLPSSPFFSSYYYGQRDVSSSSLQLFPGNPLFYSEYDNKIKNYPYDPSNFMRRKSILNNLSKSSSNSSSRFLNINHELCKKG</sequence>
<feature type="region of interest" description="Disordered" evidence="1">
    <location>
        <begin position="65"/>
        <end position="99"/>
    </location>
</feature>
<dbReference type="AlphaFoldDB" id="A0A1R0GWB1"/>